<dbReference type="AlphaFoldDB" id="A0A484DH41"/>
<proteinExistence type="inferred from homology"/>
<feature type="transmembrane region" description="Helical" evidence="7">
    <location>
        <begin position="216"/>
        <end position="242"/>
    </location>
</feature>
<evidence type="ECO:0000256" key="6">
    <source>
        <dbReference type="SAM" id="MobiDB-lite"/>
    </source>
</evidence>
<evidence type="ECO:0000313" key="9">
    <source>
        <dbReference type="Proteomes" id="UP000295070"/>
    </source>
</evidence>
<keyword evidence="5 7" id="KW-0472">Membrane</keyword>
<evidence type="ECO:0000256" key="1">
    <source>
        <dbReference type="ARBA" id="ARBA00004370"/>
    </source>
</evidence>
<feature type="compositionally biased region" description="Basic and acidic residues" evidence="6">
    <location>
        <begin position="1"/>
        <end position="11"/>
    </location>
</feature>
<dbReference type="InterPro" id="IPR007593">
    <property type="entry name" value="CD225/Dispanin_fam"/>
</dbReference>
<reference evidence="8 9" key="1">
    <citation type="submission" date="2019-01" db="EMBL/GenBank/DDBJ databases">
        <title>A chromosome-scale genome assembly of the yellow perch, Perca flavescens.</title>
        <authorList>
            <person name="Feron R."/>
            <person name="Morvezen R."/>
            <person name="Bestin A."/>
            <person name="Haffray P."/>
            <person name="Klopp C."/>
            <person name="Zahm M."/>
            <person name="Cabau C."/>
            <person name="Roques C."/>
            <person name="Donnadieu C."/>
            <person name="Bouchez O."/>
            <person name="Christie M."/>
            <person name="Larson W."/>
            <person name="Guiguen Y."/>
        </authorList>
    </citation>
    <scope>NUCLEOTIDE SEQUENCE [LARGE SCALE GENOMIC DNA]</scope>
    <source>
        <strain evidence="8">YP-PL-M2</strain>
        <tissue evidence="8">Blood</tissue>
    </source>
</reference>
<comment type="subcellular location">
    <subcellularLocation>
        <location evidence="1">Membrane</location>
    </subcellularLocation>
</comment>
<feature type="transmembrane region" description="Helical" evidence="7">
    <location>
        <begin position="171"/>
        <end position="193"/>
    </location>
</feature>
<name>A0A484DH41_PERFV</name>
<evidence type="ECO:0000256" key="7">
    <source>
        <dbReference type="SAM" id="Phobius"/>
    </source>
</evidence>
<evidence type="ECO:0000256" key="5">
    <source>
        <dbReference type="ARBA" id="ARBA00023136"/>
    </source>
</evidence>
<evidence type="ECO:0000256" key="4">
    <source>
        <dbReference type="ARBA" id="ARBA00022989"/>
    </source>
</evidence>
<evidence type="ECO:0000256" key="2">
    <source>
        <dbReference type="ARBA" id="ARBA00006843"/>
    </source>
</evidence>
<keyword evidence="4 7" id="KW-1133">Transmembrane helix</keyword>
<comment type="similarity">
    <text evidence="2">Belongs to the CD225/Dispanin family.</text>
</comment>
<evidence type="ECO:0000256" key="3">
    <source>
        <dbReference type="ARBA" id="ARBA00022692"/>
    </source>
</evidence>
<protein>
    <recommendedName>
        <fullName evidence="10">Transmembrane protein 91</fullName>
    </recommendedName>
</protein>
<gene>
    <name evidence="8" type="ORF">EPR50_G00023940</name>
</gene>
<feature type="region of interest" description="Disordered" evidence="6">
    <location>
        <begin position="1"/>
        <end position="35"/>
    </location>
</feature>
<feature type="region of interest" description="Disordered" evidence="6">
    <location>
        <begin position="134"/>
        <end position="158"/>
    </location>
</feature>
<evidence type="ECO:0000313" key="8">
    <source>
        <dbReference type="EMBL" id="TDH14741.1"/>
    </source>
</evidence>
<sequence>MENLDEVEHPLLGEGPNNSRSSAPGMGLGPATGQAPGGTFKGVLVRCEEDRAYPPLAWRSYCGHPPELQQQQLLDPCSLPRTLESFYPAAPIWGHSDSLLSKDYLETTFVDIRPGSTLERKLLAETQDFRSEAYSVDDEDDLLPDSDDSSIDDFSDTDSESNFPLMIPQDYLGLAFFSMLCCFWPLGIAAFYLSQKTNKASAQGDFQGANAASRQALWLSVLSIVFGIITYICAIAALISYLSGKPS</sequence>
<evidence type="ECO:0008006" key="10">
    <source>
        <dbReference type="Google" id="ProtNLM"/>
    </source>
</evidence>
<dbReference type="Pfam" id="PF04505">
    <property type="entry name" value="CD225"/>
    <property type="match status" value="1"/>
</dbReference>
<dbReference type="GO" id="GO:0016020">
    <property type="term" value="C:membrane"/>
    <property type="evidence" value="ECO:0007669"/>
    <property type="project" value="UniProtKB-SubCell"/>
</dbReference>
<dbReference type="PANTHER" id="PTHR14768:SF2">
    <property type="entry name" value="TRANSMEMBRANE PROTEIN 91"/>
    <property type="match status" value="1"/>
</dbReference>
<comment type="caution">
    <text evidence="8">The sequence shown here is derived from an EMBL/GenBank/DDBJ whole genome shotgun (WGS) entry which is preliminary data.</text>
</comment>
<dbReference type="PANTHER" id="PTHR14768">
    <property type="entry name" value="UPF0338 PROTEIN"/>
    <property type="match status" value="1"/>
</dbReference>
<feature type="compositionally biased region" description="Acidic residues" evidence="6">
    <location>
        <begin position="135"/>
        <end position="158"/>
    </location>
</feature>
<keyword evidence="9" id="KW-1185">Reference proteome</keyword>
<organism evidence="8 9">
    <name type="scientific">Perca flavescens</name>
    <name type="common">American yellow perch</name>
    <name type="synonym">Morone flavescens</name>
    <dbReference type="NCBI Taxonomy" id="8167"/>
    <lineage>
        <taxon>Eukaryota</taxon>
        <taxon>Metazoa</taxon>
        <taxon>Chordata</taxon>
        <taxon>Craniata</taxon>
        <taxon>Vertebrata</taxon>
        <taxon>Euteleostomi</taxon>
        <taxon>Actinopterygii</taxon>
        <taxon>Neopterygii</taxon>
        <taxon>Teleostei</taxon>
        <taxon>Neoteleostei</taxon>
        <taxon>Acanthomorphata</taxon>
        <taxon>Eupercaria</taxon>
        <taxon>Perciformes</taxon>
        <taxon>Percoidei</taxon>
        <taxon>Percidae</taxon>
        <taxon>Percinae</taxon>
        <taxon>Perca</taxon>
    </lineage>
</organism>
<dbReference type="Proteomes" id="UP000295070">
    <property type="component" value="Chromosome 3"/>
</dbReference>
<dbReference type="EMBL" id="SCKG01000003">
    <property type="protein sequence ID" value="TDH14741.1"/>
    <property type="molecule type" value="Genomic_DNA"/>
</dbReference>
<accession>A0A484DH41</accession>
<feature type="compositionally biased region" description="Gly residues" evidence="6">
    <location>
        <begin position="26"/>
        <end position="35"/>
    </location>
</feature>
<keyword evidence="3 7" id="KW-0812">Transmembrane</keyword>